<keyword evidence="2" id="KW-0472">Membrane</keyword>
<dbReference type="SUPFAM" id="SSF102588">
    <property type="entry name" value="LmbE-like"/>
    <property type="match status" value="1"/>
</dbReference>
<dbReference type="GO" id="GO:0016137">
    <property type="term" value="P:glycoside metabolic process"/>
    <property type="evidence" value="ECO:0007669"/>
    <property type="project" value="UniProtKB-ARBA"/>
</dbReference>
<feature type="transmembrane region" description="Helical" evidence="2">
    <location>
        <begin position="63"/>
        <end position="84"/>
    </location>
</feature>
<keyword evidence="4" id="KW-1185">Reference proteome</keyword>
<organism evidence="3 4">
    <name type="scientific">Corynebacterium mustelae</name>
    <dbReference type="NCBI Taxonomy" id="571915"/>
    <lineage>
        <taxon>Bacteria</taxon>
        <taxon>Bacillati</taxon>
        <taxon>Actinomycetota</taxon>
        <taxon>Actinomycetes</taxon>
        <taxon>Mycobacteriales</taxon>
        <taxon>Corynebacteriaceae</taxon>
        <taxon>Corynebacterium</taxon>
    </lineage>
</organism>
<reference evidence="3 4" key="1">
    <citation type="journal article" date="2015" name="Genome Announc.">
        <title>Complete Genome Sequence of the Type Strain Corynebacterium mustelae DSM 45274, Isolated from Various Tissues of a Male Ferret with Lethal Sepsis.</title>
        <authorList>
            <person name="Ruckert C."/>
            <person name="Eimer J."/>
            <person name="Winkler A."/>
            <person name="Tauch A."/>
        </authorList>
    </citation>
    <scope>NUCLEOTIDE SEQUENCE [LARGE SCALE GENOMIC DNA]</scope>
    <source>
        <strain evidence="3 4">DSM 45274</strain>
    </source>
</reference>
<dbReference type="PANTHER" id="PTHR12993:SF11">
    <property type="entry name" value="N-ACETYLGLUCOSAMINYL-PHOSPHATIDYLINOSITOL DE-N-ACETYLASE"/>
    <property type="match status" value="1"/>
</dbReference>
<gene>
    <name evidence="3" type="ORF">CMUST_12460</name>
</gene>
<accession>A0A0G3H4P6</accession>
<sequence>MALYIVLMLLVVALIGYALSPNGRAVFFKRFAAGAQIRGAFIAVLALVLIALGILIMNGEAAWSVTIPLTMIIGGCCCLLVVLLRNRIAAPQRATHPKVVLAVGAHPDDLEIACGGTLARLSDEGHEIHAIVMSDGREGGNRGVRPDEARNGARTMGIAHIDVYSLTDTRLEDHNMEMVEIVEAKINEINPEVIFTHSIHDQHQDHQAVHYAVLRAARKHPSILCFESPSVTAEFNPAVFIDITDYMNVKVKAVEDHRDQAGKRYLRCDRLKGMANFRGAQGKVELAEGFEIVRLKDSIAGLK</sequence>
<dbReference type="AlphaFoldDB" id="A0A0G3H4P6"/>
<keyword evidence="2" id="KW-0812">Transmembrane</keyword>
<dbReference type="Proteomes" id="UP000035199">
    <property type="component" value="Chromosome"/>
</dbReference>
<feature type="transmembrane region" description="Helical" evidence="2">
    <location>
        <begin position="39"/>
        <end position="57"/>
    </location>
</feature>
<dbReference type="PATRIC" id="fig|571915.4.peg.2673"/>
<keyword evidence="2" id="KW-1133">Transmembrane helix</keyword>
<dbReference type="KEGG" id="cmv:CMUST_12460"/>
<dbReference type="OrthoDB" id="3514174at2"/>
<proteinExistence type="predicted"/>
<dbReference type="InterPro" id="IPR024078">
    <property type="entry name" value="LmbE-like_dom_sf"/>
</dbReference>
<dbReference type="STRING" id="571915.CMUST_12460"/>
<name>A0A0G3H4P6_9CORY</name>
<dbReference type="Pfam" id="PF02585">
    <property type="entry name" value="PIG-L"/>
    <property type="match status" value="1"/>
</dbReference>
<evidence type="ECO:0000256" key="2">
    <source>
        <dbReference type="SAM" id="Phobius"/>
    </source>
</evidence>
<evidence type="ECO:0000256" key="1">
    <source>
        <dbReference type="ARBA" id="ARBA00022833"/>
    </source>
</evidence>
<dbReference type="Gene3D" id="3.40.50.10320">
    <property type="entry name" value="LmbE-like"/>
    <property type="match status" value="1"/>
</dbReference>
<dbReference type="PANTHER" id="PTHR12993">
    <property type="entry name" value="N-ACETYLGLUCOSAMINYL-PHOSPHATIDYLINOSITOL DE-N-ACETYLASE-RELATED"/>
    <property type="match status" value="1"/>
</dbReference>
<reference evidence="4" key="2">
    <citation type="submission" date="2015-05" db="EMBL/GenBank/DDBJ databases">
        <title>Complete genome sequence of Corynebacterium mustelae DSM 45274, isolated from various tissues of a male ferret with lethal sepsis.</title>
        <authorList>
            <person name="Ruckert C."/>
            <person name="Albersmeier A."/>
            <person name="Winkler A."/>
            <person name="Tauch A."/>
        </authorList>
    </citation>
    <scope>NUCLEOTIDE SEQUENCE [LARGE SCALE GENOMIC DNA]</scope>
    <source>
        <strain evidence="4">DSM 45274</strain>
    </source>
</reference>
<dbReference type="GO" id="GO:0016811">
    <property type="term" value="F:hydrolase activity, acting on carbon-nitrogen (but not peptide) bonds, in linear amides"/>
    <property type="evidence" value="ECO:0007669"/>
    <property type="project" value="TreeGrafter"/>
</dbReference>
<evidence type="ECO:0000313" key="4">
    <source>
        <dbReference type="Proteomes" id="UP000035199"/>
    </source>
</evidence>
<evidence type="ECO:0000313" key="3">
    <source>
        <dbReference type="EMBL" id="AKK06798.1"/>
    </source>
</evidence>
<protein>
    <submittedName>
        <fullName evidence="3">Putative LmbE-like protein</fullName>
    </submittedName>
</protein>
<keyword evidence="1" id="KW-0862">Zinc</keyword>
<dbReference type="InterPro" id="IPR003737">
    <property type="entry name" value="GlcNAc_PI_deacetylase-related"/>
</dbReference>
<feature type="transmembrane region" description="Helical" evidence="2">
    <location>
        <begin position="6"/>
        <end position="27"/>
    </location>
</feature>
<dbReference type="EMBL" id="CP011542">
    <property type="protein sequence ID" value="AKK06798.1"/>
    <property type="molecule type" value="Genomic_DNA"/>
</dbReference>
<dbReference type="RefSeq" id="WP_052844743.1">
    <property type="nucleotide sequence ID" value="NZ_CP011542.1"/>
</dbReference>